<dbReference type="CDD" id="cd03801">
    <property type="entry name" value="GT4_PimA-like"/>
    <property type="match status" value="1"/>
</dbReference>
<dbReference type="InterPro" id="IPR001296">
    <property type="entry name" value="Glyco_trans_1"/>
</dbReference>
<keyword evidence="4" id="KW-0808">Transferase</keyword>
<comment type="caution">
    <text evidence="4">The sequence shown here is derived from an EMBL/GenBank/DDBJ whole genome shotgun (WGS) entry which is preliminary data.</text>
</comment>
<accession>A0A2N6KJJ4</accession>
<feature type="transmembrane region" description="Helical" evidence="1">
    <location>
        <begin position="100"/>
        <end position="121"/>
    </location>
</feature>
<feature type="transmembrane region" description="Helical" evidence="1">
    <location>
        <begin position="72"/>
        <end position="88"/>
    </location>
</feature>
<keyword evidence="1" id="KW-0812">Transmembrane</keyword>
<dbReference type="PANTHER" id="PTHR12526">
    <property type="entry name" value="GLYCOSYLTRANSFERASE"/>
    <property type="match status" value="1"/>
</dbReference>
<evidence type="ECO:0000313" key="5">
    <source>
        <dbReference type="Proteomes" id="UP000235025"/>
    </source>
</evidence>
<keyword evidence="1" id="KW-0472">Membrane</keyword>
<proteinExistence type="predicted"/>
<dbReference type="RefSeq" id="WP_102171852.1">
    <property type="nucleotide sequence ID" value="NZ_NMQA01000060.1"/>
</dbReference>
<sequence>MHFIGLENELSSFRGGQELNMFEICNGLSQRGHNISLIYLKPGNLLEEYRKFCNYLRQINSYEFNRYKINELLYFLPGIFSIINIPVIKNSVIFCNAYDFIFFGYVLSMLKNIPFVCYFQIPPFSKNFNYQKVLGFKNAKRFITVSNQTKLDWVKCGIKEDKFDVVYNGTNIEKFKFSENFFYVRNKWNIPENIRVISYVGRLDKDKGLETLIGAFSLLVKSGIHAKLLIAGNPILHFAADGKENPEEGEKYKRSLKQLSIDLGIEKNVDFLGHVADTVSLYQVSDVTVLPSQWSEPFGRVIIESMACGTPVVASRIGGIPEILTGEFQQWLFEPGNQLDLADKLNQIIHWRDRDSHLAHRCREHVLGKFTIDKMIDGIEKVLLQVAKKRKILYA</sequence>
<reference evidence="4 5" key="1">
    <citation type="submission" date="2017-07" db="EMBL/GenBank/DDBJ databases">
        <title>Genomes of Fischerella (Mastigocladus) sp. strains.</title>
        <authorList>
            <person name="Miller S.R."/>
        </authorList>
    </citation>
    <scope>NUCLEOTIDE SEQUENCE [LARGE SCALE GENOMIC DNA]</scope>
    <source>
        <strain evidence="4 5">CCMEE 5268</strain>
    </source>
</reference>
<dbReference type="AlphaFoldDB" id="A0A2N6KJJ4"/>
<dbReference type="Pfam" id="PF00534">
    <property type="entry name" value="Glycos_transf_1"/>
    <property type="match status" value="1"/>
</dbReference>
<organism evidence="4 5">
    <name type="scientific">Fischerella thermalis CCMEE 5268</name>
    <dbReference type="NCBI Taxonomy" id="2019662"/>
    <lineage>
        <taxon>Bacteria</taxon>
        <taxon>Bacillati</taxon>
        <taxon>Cyanobacteriota</taxon>
        <taxon>Cyanophyceae</taxon>
        <taxon>Nostocales</taxon>
        <taxon>Hapalosiphonaceae</taxon>
        <taxon>Fischerella</taxon>
    </lineage>
</organism>
<dbReference type="Proteomes" id="UP000235025">
    <property type="component" value="Unassembled WGS sequence"/>
</dbReference>
<dbReference type="EMBL" id="NMQA01000060">
    <property type="protein sequence ID" value="PLZ99774.1"/>
    <property type="molecule type" value="Genomic_DNA"/>
</dbReference>
<feature type="domain" description="Glycosyl transferase family 1" evidence="2">
    <location>
        <begin position="185"/>
        <end position="359"/>
    </location>
</feature>
<evidence type="ECO:0000259" key="2">
    <source>
        <dbReference type="Pfam" id="PF00534"/>
    </source>
</evidence>
<dbReference type="Gene3D" id="3.40.50.2000">
    <property type="entry name" value="Glycogen Phosphorylase B"/>
    <property type="match status" value="2"/>
</dbReference>
<evidence type="ECO:0000313" key="4">
    <source>
        <dbReference type="EMBL" id="PLZ99774.1"/>
    </source>
</evidence>
<name>A0A2N6KJJ4_9CYAN</name>
<protein>
    <submittedName>
        <fullName evidence="4">Glycosyl transferase family 1</fullName>
    </submittedName>
</protein>
<dbReference type="GO" id="GO:0016757">
    <property type="term" value="F:glycosyltransferase activity"/>
    <property type="evidence" value="ECO:0007669"/>
    <property type="project" value="InterPro"/>
</dbReference>
<feature type="domain" description="Glycosyltransferase subfamily 4-like N-terminal" evidence="3">
    <location>
        <begin position="15"/>
        <end position="173"/>
    </location>
</feature>
<dbReference type="Pfam" id="PF13439">
    <property type="entry name" value="Glyco_transf_4"/>
    <property type="match status" value="1"/>
</dbReference>
<evidence type="ECO:0000259" key="3">
    <source>
        <dbReference type="Pfam" id="PF13439"/>
    </source>
</evidence>
<evidence type="ECO:0000256" key="1">
    <source>
        <dbReference type="SAM" id="Phobius"/>
    </source>
</evidence>
<dbReference type="SUPFAM" id="SSF53756">
    <property type="entry name" value="UDP-Glycosyltransferase/glycogen phosphorylase"/>
    <property type="match status" value="1"/>
</dbReference>
<gene>
    <name evidence="4" type="ORF">CEN50_05885</name>
</gene>
<keyword evidence="1" id="KW-1133">Transmembrane helix</keyword>
<dbReference type="InterPro" id="IPR028098">
    <property type="entry name" value="Glyco_trans_4-like_N"/>
</dbReference>